<dbReference type="InterPro" id="IPR017853">
    <property type="entry name" value="GH"/>
</dbReference>
<dbReference type="PROSITE" id="PS00719">
    <property type="entry name" value="GLYCOSYL_HYDROL_F2_1"/>
    <property type="match status" value="1"/>
</dbReference>
<feature type="domain" description="Beta galactosidase small chain/" evidence="8">
    <location>
        <begin position="731"/>
        <end position="1011"/>
    </location>
</feature>
<dbReference type="EC" id="3.2.1.23" evidence="3 7"/>
<dbReference type="InterPro" id="IPR006103">
    <property type="entry name" value="Glyco_hydro_2_cat"/>
</dbReference>
<dbReference type="SUPFAM" id="SSF49785">
    <property type="entry name" value="Galactose-binding domain-like"/>
    <property type="match status" value="1"/>
</dbReference>
<dbReference type="Pfam" id="PF02836">
    <property type="entry name" value="Glyco_hydro_2_C"/>
    <property type="match status" value="1"/>
</dbReference>
<sequence>MAFSFEKLKSPSYFAENRCSAHSDHRWFPSEQDKALGTNSLKLSLNGIWKFAYAENNSMVPVGCEAEDYDCHCWGEITVPAHIQMEGYGVPQYANVQYPWDGMEEVAIGEIPEKINPVACYTKYFSLPAEMQGRKTILSFQGVESCVAVWLNGVYIGFSSNSFSPCEFDLTAALKPGENKLACRVYKWCSGSWMEDQDFYRFSGIYRDVFIYALPEVHVRDLKVESELSDDYRIAKIHIQGSMVKADETAGWKAEVMLDGSTARIIMGTGELLETEIEIENPKLWSAENPCLYTLMIKLYDMEDRKLEIIDQKLGIRRFELINGIMCINGSRIVFNGVNRHDFSADTGRAVTTEMIRRDLVTMKRNNINALRTSHYPNHGLLYELCDELGIYMIAENNMETHGTWMVVESGDKPAENVLPGDCMEWEPMMIDRVDTLYHTCKNHPSILIWSLGNESYGGSVIAHMADEFRKLDSSRLIHYEGVFHDRRYSNTTSDMESQMYTTVADIKKFLSEHREKPFICCEYAHAMGNSCGGMQLYTELTEAEPLYQGGFIWDFIDQAIRGKDRYGNTCYYYGGDLGDRPTDYAFSGNGICTSDGKESIKMPAVKYNYQPVGIFVSENQVTLRNRHLFTNTQVYDTVVTVERNGHAIHKTVLSLAVEPLTEKSFDLPIPEETIAGEYAVTVSLVLKADTEWARAGYEVAFGQYVYRKEGRKKAVAGCKPHVVHGWYNTGVTGDGFSVLFSNLDGGLTSYRYGGREMIKTIPMPNFWRPMVENDFGGLIQLRCAQWKVGSQFVSPRQVGDNYNTKGCIPTVEEKDDTVKVAYTYHMPTVPVSSCKVVYTVHGDGTVDCRMDYNPVKGLAPMPEFGMIFKIDADYDRLEWYGMGPGESYADRTQGTRLGIWKDEVKNRMANHLRPQESGEMMGVRWVKVTDYLGRGLMFTGDGMNFSALPWTPHEIDCAQHPYELPPIHYTVLRPALAQMGIGGDDTWGSVPHPEYWLDETKERSFTFSFKGCTRA</sequence>
<dbReference type="RefSeq" id="WP_112483205.1">
    <property type="nucleotide sequence ID" value="NZ_JAIWZC010000001.1"/>
</dbReference>
<dbReference type="InterPro" id="IPR050347">
    <property type="entry name" value="Bact_Beta-galactosidase"/>
</dbReference>
<dbReference type="Gene3D" id="2.60.40.10">
    <property type="entry name" value="Immunoglobulins"/>
    <property type="match status" value="2"/>
</dbReference>
<dbReference type="EMBL" id="UAVW01000019">
    <property type="protein sequence ID" value="SQB16223.1"/>
    <property type="molecule type" value="Genomic_DNA"/>
</dbReference>
<dbReference type="Pfam" id="PF00703">
    <property type="entry name" value="Glyco_hydro_2"/>
    <property type="match status" value="1"/>
</dbReference>
<organism evidence="9 10">
    <name type="scientific">Enterocloster clostridioformis</name>
    <dbReference type="NCBI Taxonomy" id="1531"/>
    <lineage>
        <taxon>Bacteria</taxon>
        <taxon>Bacillati</taxon>
        <taxon>Bacillota</taxon>
        <taxon>Clostridia</taxon>
        <taxon>Lachnospirales</taxon>
        <taxon>Lachnospiraceae</taxon>
        <taxon>Enterocloster</taxon>
    </lineage>
</organism>
<evidence type="ECO:0000256" key="2">
    <source>
        <dbReference type="ARBA" id="ARBA00007401"/>
    </source>
</evidence>
<dbReference type="GO" id="GO:0005990">
    <property type="term" value="P:lactose catabolic process"/>
    <property type="evidence" value="ECO:0007669"/>
    <property type="project" value="TreeGrafter"/>
</dbReference>
<accession>A0A2X2UTQ4</accession>
<dbReference type="InterPro" id="IPR014718">
    <property type="entry name" value="GH-type_carb-bd"/>
</dbReference>
<dbReference type="Gene3D" id="2.60.120.260">
    <property type="entry name" value="Galactose-binding domain-like"/>
    <property type="match status" value="1"/>
</dbReference>
<dbReference type="InterPro" id="IPR006101">
    <property type="entry name" value="Glyco_hydro_2"/>
</dbReference>
<dbReference type="InterPro" id="IPR036156">
    <property type="entry name" value="Beta-gal/glucu_dom_sf"/>
</dbReference>
<keyword evidence="10" id="KW-1185">Reference proteome</keyword>
<evidence type="ECO:0000256" key="7">
    <source>
        <dbReference type="RuleBase" id="RU361154"/>
    </source>
</evidence>
<comment type="catalytic activity">
    <reaction evidence="1 7">
        <text>Hydrolysis of terminal non-reducing beta-D-galactose residues in beta-D-galactosides.</text>
        <dbReference type="EC" id="3.2.1.23"/>
    </reaction>
</comment>
<dbReference type="SUPFAM" id="SSF51445">
    <property type="entry name" value="(Trans)glycosidases"/>
    <property type="match status" value="1"/>
</dbReference>
<dbReference type="GO" id="GO:0009341">
    <property type="term" value="C:beta-galactosidase complex"/>
    <property type="evidence" value="ECO:0007669"/>
    <property type="project" value="InterPro"/>
</dbReference>
<dbReference type="GO" id="GO:0004565">
    <property type="term" value="F:beta-galactosidase activity"/>
    <property type="evidence" value="ECO:0007669"/>
    <property type="project" value="UniProtKB-EC"/>
</dbReference>
<keyword evidence="4 7" id="KW-0378">Hydrolase</keyword>
<dbReference type="SMART" id="SM01038">
    <property type="entry name" value="Bgal_small_N"/>
    <property type="match status" value="1"/>
</dbReference>
<dbReference type="GO" id="GO:0030246">
    <property type="term" value="F:carbohydrate binding"/>
    <property type="evidence" value="ECO:0007669"/>
    <property type="project" value="InterPro"/>
</dbReference>
<gene>
    <name evidence="9" type="primary">lacZ</name>
    <name evidence="9" type="ORF">NCTC11224_05328</name>
</gene>
<evidence type="ECO:0000313" key="9">
    <source>
        <dbReference type="EMBL" id="SQB16223.1"/>
    </source>
</evidence>
<dbReference type="Pfam" id="PF02837">
    <property type="entry name" value="Glyco_hydro_2_N"/>
    <property type="match status" value="1"/>
</dbReference>
<dbReference type="InterPro" id="IPR008979">
    <property type="entry name" value="Galactose-bd-like_sf"/>
</dbReference>
<keyword evidence="5 7" id="KW-0326">Glycosidase</keyword>
<protein>
    <recommendedName>
        <fullName evidence="3 7">Beta-galactosidase</fullName>
        <ecNumber evidence="3 7">3.2.1.23</ecNumber>
    </recommendedName>
    <alternativeName>
        <fullName evidence="6 7">Lactase</fullName>
    </alternativeName>
</protein>
<proteinExistence type="inferred from homology"/>
<dbReference type="InterPro" id="IPR032312">
    <property type="entry name" value="LacZ_4"/>
</dbReference>
<evidence type="ECO:0000313" key="10">
    <source>
        <dbReference type="Proteomes" id="UP000251853"/>
    </source>
</evidence>
<dbReference type="Gene3D" id="3.20.20.80">
    <property type="entry name" value="Glycosidases"/>
    <property type="match status" value="1"/>
</dbReference>
<dbReference type="InterPro" id="IPR013783">
    <property type="entry name" value="Ig-like_fold"/>
</dbReference>
<dbReference type="InterPro" id="IPR004199">
    <property type="entry name" value="B-gal_small/dom_5"/>
</dbReference>
<dbReference type="Pfam" id="PF02929">
    <property type="entry name" value="Bgal_small_N"/>
    <property type="match status" value="1"/>
</dbReference>
<evidence type="ECO:0000256" key="3">
    <source>
        <dbReference type="ARBA" id="ARBA00012756"/>
    </source>
</evidence>
<dbReference type="PRINTS" id="PR00132">
    <property type="entry name" value="GLHYDRLASE2"/>
</dbReference>
<dbReference type="SUPFAM" id="SSF49303">
    <property type="entry name" value="beta-Galactosidase/glucuronidase domain"/>
    <property type="match status" value="2"/>
</dbReference>
<dbReference type="Proteomes" id="UP000251853">
    <property type="component" value="Unassembled WGS sequence"/>
</dbReference>
<evidence type="ECO:0000256" key="1">
    <source>
        <dbReference type="ARBA" id="ARBA00001412"/>
    </source>
</evidence>
<dbReference type="InterPro" id="IPR011013">
    <property type="entry name" value="Gal_mutarotase_sf_dom"/>
</dbReference>
<dbReference type="PANTHER" id="PTHR46323:SF2">
    <property type="entry name" value="BETA-GALACTOSIDASE"/>
    <property type="match status" value="1"/>
</dbReference>
<dbReference type="Gene3D" id="2.70.98.10">
    <property type="match status" value="1"/>
</dbReference>
<dbReference type="InterPro" id="IPR006102">
    <property type="entry name" value="Ig-like_GH2"/>
</dbReference>
<comment type="similarity">
    <text evidence="2 7">Belongs to the glycosyl hydrolase 2 family.</text>
</comment>
<evidence type="ECO:0000259" key="8">
    <source>
        <dbReference type="SMART" id="SM01038"/>
    </source>
</evidence>
<dbReference type="SUPFAM" id="SSF74650">
    <property type="entry name" value="Galactose mutarotase-like"/>
    <property type="match status" value="1"/>
</dbReference>
<dbReference type="AlphaFoldDB" id="A0A2X2UTQ4"/>
<dbReference type="InterPro" id="IPR006104">
    <property type="entry name" value="Glyco_hydro_2_N"/>
</dbReference>
<evidence type="ECO:0000256" key="4">
    <source>
        <dbReference type="ARBA" id="ARBA00022801"/>
    </source>
</evidence>
<dbReference type="PANTHER" id="PTHR46323">
    <property type="entry name" value="BETA-GALACTOSIDASE"/>
    <property type="match status" value="1"/>
</dbReference>
<dbReference type="Pfam" id="PF16353">
    <property type="entry name" value="LacZ_4"/>
    <property type="match status" value="1"/>
</dbReference>
<evidence type="ECO:0000256" key="6">
    <source>
        <dbReference type="ARBA" id="ARBA00032230"/>
    </source>
</evidence>
<reference evidence="9 10" key="1">
    <citation type="submission" date="2018-06" db="EMBL/GenBank/DDBJ databases">
        <authorList>
            <consortium name="Pathogen Informatics"/>
            <person name="Doyle S."/>
        </authorList>
    </citation>
    <scope>NUCLEOTIDE SEQUENCE [LARGE SCALE GENOMIC DNA]</scope>
    <source>
        <strain evidence="9 10">NCTC11224</strain>
    </source>
</reference>
<evidence type="ECO:0000256" key="5">
    <source>
        <dbReference type="ARBA" id="ARBA00023295"/>
    </source>
</evidence>
<dbReference type="InterPro" id="IPR023230">
    <property type="entry name" value="Glyco_hydro_2_CS"/>
</dbReference>
<name>A0A2X2UTQ4_9FIRM</name>